<keyword evidence="2" id="KW-1185">Reference proteome</keyword>
<dbReference type="Proteomes" id="UP000287033">
    <property type="component" value="Unassembled WGS sequence"/>
</dbReference>
<proteinExistence type="predicted"/>
<sequence>MDTGTLHSWKEWWTWKTKCLLFLQGTDFVTCSLEIKVGRQMTGSYQDREVEKEEMKFSGEKCEVMRMGKACKARVNAINDYIPRSVEKLT</sequence>
<reference evidence="1 2" key="1">
    <citation type="journal article" date="2018" name="Nat. Ecol. Evol.">
        <title>Shark genomes provide insights into elasmobranch evolution and the origin of vertebrates.</title>
        <authorList>
            <person name="Hara Y"/>
            <person name="Yamaguchi K"/>
            <person name="Onimaru K"/>
            <person name="Kadota M"/>
            <person name="Koyanagi M"/>
            <person name="Keeley SD"/>
            <person name="Tatsumi K"/>
            <person name="Tanaka K"/>
            <person name="Motone F"/>
            <person name="Kageyama Y"/>
            <person name="Nozu R"/>
            <person name="Adachi N"/>
            <person name="Nishimura O"/>
            <person name="Nakagawa R"/>
            <person name="Tanegashima C"/>
            <person name="Kiyatake I"/>
            <person name="Matsumoto R"/>
            <person name="Murakumo K"/>
            <person name="Nishida K"/>
            <person name="Terakita A"/>
            <person name="Kuratani S"/>
            <person name="Sato K"/>
            <person name="Hyodo S Kuraku.S."/>
        </authorList>
    </citation>
    <scope>NUCLEOTIDE SEQUENCE [LARGE SCALE GENOMIC DNA]</scope>
</reference>
<organism evidence="1 2">
    <name type="scientific">Chiloscyllium punctatum</name>
    <name type="common">Brownbanded bambooshark</name>
    <name type="synonym">Hemiscyllium punctatum</name>
    <dbReference type="NCBI Taxonomy" id="137246"/>
    <lineage>
        <taxon>Eukaryota</taxon>
        <taxon>Metazoa</taxon>
        <taxon>Chordata</taxon>
        <taxon>Craniata</taxon>
        <taxon>Vertebrata</taxon>
        <taxon>Chondrichthyes</taxon>
        <taxon>Elasmobranchii</taxon>
        <taxon>Galeomorphii</taxon>
        <taxon>Galeoidea</taxon>
        <taxon>Orectolobiformes</taxon>
        <taxon>Hemiscylliidae</taxon>
        <taxon>Chiloscyllium</taxon>
    </lineage>
</organism>
<dbReference type="AlphaFoldDB" id="A0A401SLG1"/>
<gene>
    <name evidence="1" type="ORF">chiPu_0009668</name>
</gene>
<accession>A0A401SLG1</accession>
<dbReference type="EMBL" id="BEZZ01000349">
    <property type="protein sequence ID" value="GCC31211.1"/>
    <property type="molecule type" value="Genomic_DNA"/>
</dbReference>
<evidence type="ECO:0000313" key="2">
    <source>
        <dbReference type="Proteomes" id="UP000287033"/>
    </source>
</evidence>
<name>A0A401SLG1_CHIPU</name>
<protein>
    <submittedName>
        <fullName evidence="1">Uncharacterized protein</fullName>
    </submittedName>
</protein>
<comment type="caution">
    <text evidence="1">The sequence shown here is derived from an EMBL/GenBank/DDBJ whole genome shotgun (WGS) entry which is preliminary data.</text>
</comment>
<evidence type="ECO:0000313" key="1">
    <source>
        <dbReference type="EMBL" id="GCC31211.1"/>
    </source>
</evidence>